<feature type="compositionally biased region" description="Polar residues" evidence="1">
    <location>
        <begin position="164"/>
        <end position="179"/>
    </location>
</feature>
<proteinExistence type="predicted"/>
<dbReference type="OrthoDB" id="10070467at2759"/>
<reference evidence="3 4" key="1">
    <citation type="submission" date="2020-02" db="EMBL/GenBank/DDBJ databases">
        <authorList>
            <person name="Ferguson B K."/>
        </authorList>
    </citation>
    <scope>NUCLEOTIDE SEQUENCE [LARGE SCALE GENOMIC DNA]</scope>
</reference>
<dbReference type="GO" id="GO:0008061">
    <property type="term" value="F:chitin binding"/>
    <property type="evidence" value="ECO:0007669"/>
    <property type="project" value="InterPro"/>
</dbReference>
<dbReference type="EMBL" id="CADCXV010000788">
    <property type="protein sequence ID" value="CAB0035471.1"/>
    <property type="molecule type" value="Genomic_DNA"/>
</dbReference>
<dbReference type="Proteomes" id="UP000479190">
    <property type="component" value="Unassembled WGS sequence"/>
</dbReference>
<evidence type="ECO:0000256" key="1">
    <source>
        <dbReference type="SAM" id="MobiDB-lite"/>
    </source>
</evidence>
<dbReference type="InterPro" id="IPR008983">
    <property type="entry name" value="Tumour_necrosis_fac-like_dom"/>
</dbReference>
<dbReference type="PROSITE" id="PS50871">
    <property type="entry name" value="C1Q"/>
    <property type="match status" value="1"/>
</dbReference>
<dbReference type="GO" id="GO:0005576">
    <property type="term" value="C:extracellular region"/>
    <property type="evidence" value="ECO:0007669"/>
    <property type="project" value="InterPro"/>
</dbReference>
<dbReference type="SUPFAM" id="SSF57625">
    <property type="entry name" value="Invertebrate chitin-binding proteins"/>
    <property type="match status" value="1"/>
</dbReference>
<dbReference type="InterPro" id="IPR036508">
    <property type="entry name" value="Chitin-bd_dom_sf"/>
</dbReference>
<dbReference type="AlphaFoldDB" id="A0A6H5IID6"/>
<organism evidence="3 4">
    <name type="scientific">Trichogramma brassicae</name>
    <dbReference type="NCBI Taxonomy" id="86971"/>
    <lineage>
        <taxon>Eukaryota</taxon>
        <taxon>Metazoa</taxon>
        <taxon>Ecdysozoa</taxon>
        <taxon>Arthropoda</taxon>
        <taxon>Hexapoda</taxon>
        <taxon>Insecta</taxon>
        <taxon>Pterygota</taxon>
        <taxon>Neoptera</taxon>
        <taxon>Endopterygota</taxon>
        <taxon>Hymenoptera</taxon>
        <taxon>Apocrita</taxon>
        <taxon>Proctotrupomorpha</taxon>
        <taxon>Chalcidoidea</taxon>
        <taxon>Trichogrammatidae</taxon>
        <taxon>Trichogramma</taxon>
    </lineage>
</organism>
<dbReference type="InterPro" id="IPR002557">
    <property type="entry name" value="Chitin-bd_dom"/>
</dbReference>
<evidence type="ECO:0000313" key="4">
    <source>
        <dbReference type="Proteomes" id="UP000479190"/>
    </source>
</evidence>
<feature type="compositionally biased region" description="Polar residues" evidence="1">
    <location>
        <begin position="134"/>
        <end position="156"/>
    </location>
</feature>
<dbReference type="Pfam" id="PF01607">
    <property type="entry name" value="CBM_14"/>
    <property type="match status" value="1"/>
</dbReference>
<feature type="non-terminal residue" evidence="3">
    <location>
        <position position="321"/>
    </location>
</feature>
<feature type="region of interest" description="Disordered" evidence="1">
    <location>
        <begin position="65"/>
        <end position="179"/>
    </location>
</feature>
<dbReference type="InterPro" id="IPR001073">
    <property type="entry name" value="C1q_dom"/>
</dbReference>
<protein>
    <recommendedName>
        <fullName evidence="2">C1q domain-containing protein</fullName>
    </recommendedName>
</protein>
<gene>
    <name evidence="3" type="ORF">TBRA_LOCUS7367</name>
</gene>
<evidence type="ECO:0000313" key="3">
    <source>
        <dbReference type="EMBL" id="CAB0035471.1"/>
    </source>
</evidence>
<sequence>MFMTLTRKLETSKIMLCLRFYRCVKFNQADDDYFIFEFDCPAGLAFKEDTETCAWPGSISTRSSPYDYFDTQKPQPDYDDFNTQKPELDSQYFDNPIPQPGDNKENRKPNYNYFSSQRPQPNYEDFNTEKPQDKFNNPFQTPHYSQIKNEKPNNSGLKKPGSFKGQNSNKPVNQNSGIMSNQRSHEQLNGFYKPRGIQSHVQDNTFGVHVDFTQQFVLSMECSRRSKICASFLFDGELFFNETLLDSGVGYNTESGVFTTHCPGLYQLSYFYNGDVKLTLRQKPRGSETWYNVISKRGGKASSDPALSGNIVLLRLALGDQ</sequence>
<name>A0A6H5IID6_9HYME</name>
<dbReference type="SUPFAM" id="SSF49842">
    <property type="entry name" value="TNF-like"/>
    <property type="match status" value="1"/>
</dbReference>
<accession>A0A6H5IID6</accession>
<evidence type="ECO:0000259" key="2">
    <source>
        <dbReference type="PROSITE" id="PS50871"/>
    </source>
</evidence>
<dbReference type="Gene3D" id="2.170.140.10">
    <property type="entry name" value="Chitin binding domain"/>
    <property type="match status" value="1"/>
</dbReference>
<feature type="domain" description="C1q" evidence="2">
    <location>
        <begin position="213"/>
        <end position="321"/>
    </location>
</feature>
<keyword evidence="4" id="KW-1185">Reference proteome</keyword>
<dbReference type="Gene3D" id="2.60.120.40">
    <property type="match status" value="1"/>
</dbReference>